<proteinExistence type="predicted"/>
<dbReference type="Pfam" id="PF00892">
    <property type="entry name" value="EamA"/>
    <property type="match status" value="2"/>
</dbReference>
<dbReference type="InterPro" id="IPR050638">
    <property type="entry name" value="AA-Vitamin_Transporters"/>
</dbReference>
<feature type="transmembrane region" description="Helical" evidence="6">
    <location>
        <begin position="212"/>
        <end position="235"/>
    </location>
</feature>
<accession>A0A7Y4M3U2</accession>
<feature type="transmembrane region" description="Helical" evidence="6">
    <location>
        <begin position="247"/>
        <end position="268"/>
    </location>
</feature>
<dbReference type="InterPro" id="IPR037185">
    <property type="entry name" value="EmrE-like"/>
</dbReference>
<feature type="transmembrane region" description="Helical" evidence="6">
    <location>
        <begin position="128"/>
        <end position="147"/>
    </location>
</feature>
<dbReference type="GO" id="GO:0005886">
    <property type="term" value="C:plasma membrane"/>
    <property type="evidence" value="ECO:0007669"/>
    <property type="project" value="UniProtKB-SubCell"/>
</dbReference>
<dbReference type="Proteomes" id="UP000528734">
    <property type="component" value="Unassembled WGS sequence"/>
</dbReference>
<evidence type="ECO:0000256" key="4">
    <source>
        <dbReference type="ARBA" id="ARBA00022989"/>
    </source>
</evidence>
<feature type="transmembrane region" description="Helical" evidence="6">
    <location>
        <begin position="153"/>
        <end position="175"/>
    </location>
</feature>
<dbReference type="EMBL" id="JAAVLW010000006">
    <property type="protein sequence ID" value="NOJ48841.1"/>
    <property type="molecule type" value="Genomic_DNA"/>
</dbReference>
<evidence type="ECO:0000256" key="1">
    <source>
        <dbReference type="ARBA" id="ARBA00004651"/>
    </source>
</evidence>
<feature type="domain" description="EamA" evidence="7">
    <location>
        <begin position="156"/>
        <end position="289"/>
    </location>
</feature>
<sequence length="311" mass="33126">MTSGLSTRSAAALLAGVVLAWGTNWPVTKMVVHDVPPLWATAIRCMIAAATLAPMLWAQGAFIVPKRGDLPVVFCTSILHLVAFSALVAAGLQFVPAGRAIVLGYTTPLWVAIGAALFLSEDITRKRVIGIGFGLAGLAVIFSPQTLDWSDRNALFGSGLILIAAFCWAANIVYVRAHKWISTPFQLVFWQVLLAAALLASIAWVMEGAPHIVWTARLAALMLYSGIVCTAFANWSMTMVNRSLPAVTTSLCLLATPLFGICSAILILKEPLEPSLFLVMALIIGGIALGTVAGPWRPKAVQFATKYQSPP</sequence>
<gene>
    <name evidence="8" type="ORF">HCN50_21755</name>
</gene>
<evidence type="ECO:0000313" key="9">
    <source>
        <dbReference type="Proteomes" id="UP000528734"/>
    </source>
</evidence>
<feature type="transmembrane region" description="Helical" evidence="6">
    <location>
        <begin position="38"/>
        <end position="58"/>
    </location>
</feature>
<keyword evidence="3 6" id="KW-0812">Transmembrane</keyword>
<reference evidence="8 9" key="1">
    <citation type="submission" date="2020-03" db="EMBL/GenBank/DDBJ databases">
        <title>Bradyrhizobium diversity isolated from nodules of Muelleranthus trifoliolatus.</title>
        <authorList>
            <person name="Klepa M."/>
            <person name="Helene L."/>
            <person name="Hungria M."/>
        </authorList>
    </citation>
    <scope>NUCLEOTIDE SEQUENCE [LARGE SCALE GENOMIC DNA]</scope>
    <source>
        <strain evidence="8 9">WSM 1744</strain>
    </source>
</reference>
<evidence type="ECO:0000313" key="8">
    <source>
        <dbReference type="EMBL" id="NOJ48841.1"/>
    </source>
</evidence>
<feature type="transmembrane region" description="Helical" evidence="6">
    <location>
        <begin position="70"/>
        <end position="94"/>
    </location>
</feature>
<evidence type="ECO:0000259" key="7">
    <source>
        <dbReference type="Pfam" id="PF00892"/>
    </source>
</evidence>
<evidence type="ECO:0000256" key="3">
    <source>
        <dbReference type="ARBA" id="ARBA00022692"/>
    </source>
</evidence>
<dbReference type="PANTHER" id="PTHR32322:SF18">
    <property type="entry name" value="S-ADENOSYLMETHIONINE_S-ADENOSYLHOMOCYSTEINE TRANSPORTER"/>
    <property type="match status" value="1"/>
</dbReference>
<evidence type="ECO:0000256" key="5">
    <source>
        <dbReference type="ARBA" id="ARBA00023136"/>
    </source>
</evidence>
<feature type="domain" description="EamA" evidence="7">
    <location>
        <begin position="10"/>
        <end position="142"/>
    </location>
</feature>
<dbReference type="SUPFAM" id="SSF103481">
    <property type="entry name" value="Multidrug resistance efflux transporter EmrE"/>
    <property type="match status" value="2"/>
</dbReference>
<dbReference type="PANTHER" id="PTHR32322">
    <property type="entry name" value="INNER MEMBRANE TRANSPORTER"/>
    <property type="match status" value="1"/>
</dbReference>
<name>A0A7Y4M3U2_9BRAD</name>
<evidence type="ECO:0000256" key="6">
    <source>
        <dbReference type="SAM" id="Phobius"/>
    </source>
</evidence>
<feature type="transmembrane region" description="Helical" evidence="6">
    <location>
        <begin position="100"/>
        <end position="119"/>
    </location>
</feature>
<dbReference type="AlphaFoldDB" id="A0A7Y4M3U2"/>
<keyword evidence="9" id="KW-1185">Reference proteome</keyword>
<dbReference type="RefSeq" id="WP_171711701.1">
    <property type="nucleotide sequence ID" value="NZ_JAAVLW010000006.1"/>
</dbReference>
<keyword evidence="2" id="KW-1003">Cell membrane</keyword>
<dbReference type="InterPro" id="IPR000620">
    <property type="entry name" value="EamA_dom"/>
</dbReference>
<feature type="transmembrane region" description="Helical" evidence="6">
    <location>
        <begin position="274"/>
        <end position="296"/>
    </location>
</feature>
<comment type="caution">
    <text evidence="8">The sequence shown here is derived from an EMBL/GenBank/DDBJ whole genome shotgun (WGS) entry which is preliminary data.</text>
</comment>
<comment type="subcellular location">
    <subcellularLocation>
        <location evidence="1">Cell membrane</location>
        <topology evidence="1">Multi-pass membrane protein</topology>
    </subcellularLocation>
</comment>
<keyword evidence="5 6" id="KW-0472">Membrane</keyword>
<organism evidence="8 9">
    <name type="scientific">Bradyrhizobium archetypum</name>
    <dbReference type="NCBI Taxonomy" id="2721160"/>
    <lineage>
        <taxon>Bacteria</taxon>
        <taxon>Pseudomonadati</taxon>
        <taxon>Pseudomonadota</taxon>
        <taxon>Alphaproteobacteria</taxon>
        <taxon>Hyphomicrobiales</taxon>
        <taxon>Nitrobacteraceae</taxon>
        <taxon>Bradyrhizobium</taxon>
    </lineage>
</organism>
<keyword evidence="4 6" id="KW-1133">Transmembrane helix</keyword>
<protein>
    <submittedName>
        <fullName evidence="8">DMT family transporter</fullName>
    </submittedName>
</protein>
<evidence type="ECO:0000256" key="2">
    <source>
        <dbReference type="ARBA" id="ARBA00022475"/>
    </source>
</evidence>
<feature type="transmembrane region" description="Helical" evidence="6">
    <location>
        <begin position="187"/>
        <end position="206"/>
    </location>
</feature>